<dbReference type="Proteomes" id="UP000242699">
    <property type="component" value="Unassembled WGS sequence"/>
</dbReference>
<dbReference type="InterPro" id="IPR015424">
    <property type="entry name" value="PyrdxlP-dep_Trfase"/>
</dbReference>
<dbReference type="InterPro" id="IPR009651">
    <property type="entry name" value="Met_g_lyase_put"/>
</dbReference>
<dbReference type="InterPro" id="IPR015421">
    <property type="entry name" value="PyrdxlP-dep_Trfase_major"/>
</dbReference>
<dbReference type="PANTHER" id="PTHR46658">
    <property type="entry name" value="CYS OR MET METABOLISM PYRIDOXAL-PHOSPHATE-DEPENDENT ENZYME"/>
    <property type="match status" value="1"/>
</dbReference>
<evidence type="ECO:0000313" key="2">
    <source>
        <dbReference type="Proteomes" id="UP000242699"/>
    </source>
</evidence>
<protein>
    <submittedName>
        <fullName evidence="1">Aluminum resistance protein</fullName>
    </submittedName>
</protein>
<sequence>MLNREILKLVRTSWDEMEAVVAANTMRVARAFSRSGLSTPDLGGSTGYGYGDRGRERLDAVVEDIMHAEQAMVRPQWASGTHALSTALRALLGPGDSLWLANGPIYDTLQPLIFGTSMTSLPRRGVKVRVLPTDEQGMPIWPDTEERPKVVYMQRSRGYQSRPSFGEIQTRLIAEQARRLGAWLVVDNCYGEFTVEEEPTDWGADLIVGSLLKNPGGGLAPTGAYVAGKKELVEAVGEMLLSPGIGQEVAPTGSLLRLIAQGWFLAPMIVGEAIMGGIYASQAFSLAGYQVDPPPGQWPRSDIVTAIRLGNEQKIEMLCRAVQHVSPVDGHVTPESWAMPGYSDPIIMAAGGFVAGGSLELSCDAPMRPPYIAYLQGGLSRWHTVMAVDAGVLALQTADEPYDLT</sequence>
<dbReference type="AlphaFoldDB" id="A0A2T2WV83"/>
<comment type="caution">
    <text evidence="1">The sequence shown here is derived from an EMBL/GenBank/DDBJ whole genome shotgun (WGS) entry which is preliminary data.</text>
</comment>
<accession>A0A2T2WV83</accession>
<dbReference type="EMBL" id="PXYT01000041">
    <property type="protein sequence ID" value="PSR26133.1"/>
    <property type="molecule type" value="Genomic_DNA"/>
</dbReference>
<dbReference type="Pfam" id="PF06838">
    <property type="entry name" value="Met_gamma_lyase"/>
    <property type="match status" value="1"/>
</dbReference>
<dbReference type="SUPFAM" id="SSF53383">
    <property type="entry name" value="PLP-dependent transferases"/>
    <property type="match status" value="1"/>
</dbReference>
<dbReference type="Gene3D" id="3.90.1150.60">
    <property type="entry name" value="Methioning gamme-lyase, C-terminal domain"/>
    <property type="match status" value="1"/>
</dbReference>
<dbReference type="Gene3D" id="3.40.640.10">
    <property type="entry name" value="Type I PLP-dependent aspartate aminotransferase-like (Major domain)"/>
    <property type="match status" value="1"/>
</dbReference>
<gene>
    <name evidence="1" type="ORF">C7B43_14695</name>
</gene>
<organism evidence="1 2">
    <name type="scientific">Sulfobacillus benefaciens</name>
    <dbReference type="NCBI Taxonomy" id="453960"/>
    <lineage>
        <taxon>Bacteria</taxon>
        <taxon>Bacillati</taxon>
        <taxon>Bacillota</taxon>
        <taxon>Clostridia</taxon>
        <taxon>Eubacteriales</taxon>
        <taxon>Clostridiales Family XVII. Incertae Sedis</taxon>
        <taxon>Sulfobacillus</taxon>
    </lineage>
</organism>
<dbReference type="PANTHER" id="PTHR46658:SF1">
    <property type="entry name" value="CYS OR MET METABOLISM PYRIDOXAL-PHOSPHATE-DEPENDENT ENZYME"/>
    <property type="match status" value="1"/>
</dbReference>
<evidence type="ECO:0000313" key="1">
    <source>
        <dbReference type="EMBL" id="PSR26133.1"/>
    </source>
</evidence>
<reference evidence="1 2" key="1">
    <citation type="journal article" date="2014" name="BMC Genomics">
        <title>Comparison of environmental and isolate Sulfobacillus genomes reveals diverse carbon, sulfur, nitrogen, and hydrogen metabolisms.</title>
        <authorList>
            <person name="Justice N.B."/>
            <person name="Norman A."/>
            <person name="Brown C.T."/>
            <person name="Singh A."/>
            <person name="Thomas B.C."/>
            <person name="Banfield J.F."/>
        </authorList>
    </citation>
    <scope>NUCLEOTIDE SEQUENCE [LARGE SCALE GENOMIC DNA]</scope>
    <source>
        <strain evidence="1">AMDSBA1</strain>
    </source>
</reference>
<proteinExistence type="predicted"/>
<name>A0A2T2WV83_9FIRM</name>